<name>A0A183GCY9_HELPZ</name>
<dbReference type="EMBL" id="UZAH01031836">
    <property type="protein sequence ID" value="VDP18110.1"/>
    <property type="molecule type" value="Genomic_DNA"/>
</dbReference>
<reference evidence="5" key="2">
    <citation type="submission" date="2019-09" db="UniProtKB">
        <authorList>
            <consortium name="WormBaseParasite"/>
        </authorList>
    </citation>
    <scope>IDENTIFICATION</scope>
</reference>
<feature type="transmembrane region" description="Helical" evidence="1">
    <location>
        <begin position="32"/>
        <end position="51"/>
    </location>
</feature>
<keyword evidence="1" id="KW-0472">Membrane</keyword>
<keyword evidence="4" id="KW-1185">Reference proteome</keyword>
<gene>
    <name evidence="3" type="ORF">HPBE_LOCUS20071</name>
</gene>
<accession>A0A183GCY9</accession>
<protein>
    <submittedName>
        <fullName evidence="5">SHSP domain-containing protein</fullName>
    </submittedName>
</protein>
<dbReference type="InterPro" id="IPR002068">
    <property type="entry name" value="A-crystallin/Hsp20_dom"/>
</dbReference>
<keyword evidence="1" id="KW-1133">Transmembrane helix</keyword>
<accession>A0A3P8BKN7</accession>
<sequence>MVFILDTSLLFLLVKRAPFSWSDKMFSNFSLIRGSLFSVGMVLCPLLLTLVRWLGKDSLMILIGISASAVSFLLISNAQTTFEIFLRHQEVKTDHECIKKAFTHRWALPEECDLDAVHTELDKGGHLLVEAPKTGHHTNKRILPILLAKKKWKQLGHADLLP</sequence>
<dbReference type="InterPro" id="IPR008978">
    <property type="entry name" value="HSP20-like_chaperone"/>
</dbReference>
<dbReference type="CDD" id="cd06526">
    <property type="entry name" value="metazoan_ACD"/>
    <property type="match status" value="1"/>
</dbReference>
<proteinExistence type="predicted"/>
<feature type="domain" description="SHSP" evidence="2">
    <location>
        <begin position="89"/>
        <end position="141"/>
    </location>
</feature>
<evidence type="ECO:0000259" key="2">
    <source>
        <dbReference type="Pfam" id="PF00011"/>
    </source>
</evidence>
<dbReference type="WBParaSite" id="HPBE_0002007201-mRNA-1">
    <property type="protein sequence ID" value="HPBE_0002007201-mRNA-1"/>
    <property type="gene ID" value="HPBE_0002007201"/>
</dbReference>
<organism evidence="4 5">
    <name type="scientific">Heligmosomoides polygyrus</name>
    <name type="common">Parasitic roundworm</name>
    <dbReference type="NCBI Taxonomy" id="6339"/>
    <lineage>
        <taxon>Eukaryota</taxon>
        <taxon>Metazoa</taxon>
        <taxon>Ecdysozoa</taxon>
        <taxon>Nematoda</taxon>
        <taxon>Chromadorea</taxon>
        <taxon>Rhabditida</taxon>
        <taxon>Rhabditina</taxon>
        <taxon>Rhabditomorpha</taxon>
        <taxon>Strongyloidea</taxon>
        <taxon>Heligmosomidae</taxon>
        <taxon>Heligmosomoides</taxon>
    </lineage>
</organism>
<evidence type="ECO:0000313" key="3">
    <source>
        <dbReference type="EMBL" id="VDP18110.1"/>
    </source>
</evidence>
<dbReference type="Gene3D" id="2.60.40.790">
    <property type="match status" value="1"/>
</dbReference>
<dbReference type="OrthoDB" id="1431247at2759"/>
<reference evidence="3 4" key="1">
    <citation type="submission" date="2018-11" db="EMBL/GenBank/DDBJ databases">
        <authorList>
            <consortium name="Pathogen Informatics"/>
        </authorList>
    </citation>
    <scope>NUCLEOTIDE SEQUENCE [LARGE SCALE GENOMIC DNA]</scope>
</reference>
<feature type="transmembrane region" description="Helical" evidence="1">
    <location>
        <begin position="58"/>
        <end position="75"/>
    </location>
</feature>
<dbReference type="AlphaFoldDB" id="A0A183GCY9"/>
<evidence type="ECO:0000256" key="1">
    <source>
        <dbReference type="SAM" id="Phobius"/>
    </source>
</evidence>
<dbReference type="Proteomes" id="UP000050761">
    <property type="component" value="Unassembled WGS sequence"/>
</dbReference>
<evidence type="ECO:0000313" key="5">
    <source>
        <dbReference type="WBParaSite" id="HPBE_0002007201-mRNA-1"/>
    </source>
</evidence>
<dbReference type="Pfam" id="PF00011">
    <property type="entry name" value="HSP20"/>
    <property type="match status" value="1"/>
</dbReference>
<keyword evidence="1" id="KW-0812">Transmembrane</keyword>
<evidence type="ECO:0000313" key="4">
    <source>
        <dbReference type="Proteomes" id="UP000050761"/>
    </source>
</evidence>